<sequence>MIEGHAHLGYAPRGAGLLYAVTWFAHGPDVFGWYIGAREGLPCASYFALPRYYTARDVVLCRTAEDDLHGRWLEVTPQGEVELPPPSPVPQELSHDLARLQDEFTRHWLFCDDDPQAADEVRALEVQGFPVCRVNILASRMGKLRPGAAVWRYDAPGADRNVLVHLSRLWPLDERLYD</sequence>
<evidence type="ECO:0000313" key="2">
    <source>
        <dbReference type="Proteomes" id="UP001163266"/>
    </source>
</evidence>
<keyword evidence="2" id="KW-1185">Reference proteome</keyword>
<dbReference type="Proteomes" id="UP001163266">
    <property type="component" value="Chromosome"/>
</dbReference>
<protein>
    <submittedName>
        <fullName evidence="1">Uncharacterized protein</fullName>
    </submittedName>
</protein>
<gene>
    <name evidence="1" type="ORF">OMP39_07595</name>
</gene>
<reference evidence="1" key="1">
    <citation type="submission" date="2022-10" db="EMBL/GenBank/DDBJ databases">
        <title>Complete genome sequence of Schlegelella aquatica LMG 23380.</title>
        <authorList>
            <person name="Musilova J."/>
            <person name="Kourilova X."/>
            <person name="Bezdicek M."/>
            <person name="Hermankova K."/>
            <person name="Obruca S."/>
            <person name="Sedlar K."/>
        </authorList>
    </citation>
    <scope>NUCLEOTIDE SEQUENCE</scope>
    <source>
        <strain evidence="1">LMG 23380</strain>
    </source>
</reference>
<organism evidence="1 2">
    <name type="scientific">Caldimonas aquatica</name>
    <dbReference type="NCBI Taxonomy" id="376175"/>
    <lineage>
        <taxon>Bacteria</taxon>
        <taxon>Pseudomonadati</taxon>
        <taxon>Pseudomonadota</taxon>
        <taxon>Betaproteobacteria</taxon>
        <taxon>Burkholderiales</taxon>
        <taxon>Sphaerotilaceae</taxon>
        <taxon>Caldimonas</taxon>
    </lineage>
</organism>
<dbReference type="RefSeq" id="WP_264891158.1">
    <property type="nucleotide sequence ID" value="NZ_CP110257.1"/>
</dbReference>
<evidence type="ECO:0000313" key="1">
    <source>
        <dbReference type="EMBL" id="UZD53575.1"/>
    </source>
</evidence>
<dbReference type="EMBL" id="CP110257">
    <property type="protein sequence ID" value="UZD53575.1"/>
    <property type="molecule type" value="Genomic_DNA"/>
</dbReference>
<name>A0ABY6MP74_9BURK</name>
<proteinExistence type="predicted"/>
<accession>A0ABY6MP74</accession>